<evidence type="ECO:0000256" key="1">
    <source>
        <dbReference type="ARBA" id="ARBA00004123"/>
    </source>
</evidence>
<dbReference type="EnsemblMetazoa" id="GPPI031146-RA">
    <property type="protein sequence ID" value="GPPI031146-PA"/>
    <property type="gene ID" value="GPPI031146"/>
</dbReference>
<organism evidence="7 8">
    <name type="scientific">Glossina palpalis gambiensis</name>
    <dbReference type="NCBI Taxonomy" id="67801"/>
    <lineage>
        <taxon>Eukaryota</taxon>
        <taxon>Metazoa</taxon>
        <taxon>Ecdysozoa</taxon>
        <taxon>Arthropoda</taxon>
        <taxon>Hexapoda</taxon>
        <taxon>Insecta</taxon>
        <taxon>Pterygota</taxon>
        <taxon>Neoptera</taxon>
        <taxon>Endopterygota</taxon>
        <taxon>Diptera</taxon>
        <taxon>Brachycera</taxon>
        <taxon>Muscomorpha</taxon>
        <taxon>Hippoboscoidea</taxon>
        <taxon>Glossinidae</taxon>
        <taxon>Glossina</taxon>
    </lineage>
</organism>
<evidence type="ECO:0000256" key="6">
    <source>
        <dbReference type="ARBA" id="ARBA00023242"/>
    </source>
</evidence>
<name>A0A1B0BIE2_9MUSC</name>
<evidence type="ECO:0000256" key="3">
    <source>
        <dbReference type="ARBA" id="ARBA00023125"/>
    </source>
</evidence>
<keyword evidence="2" id="KW-0805">Transcription regulation</keyword>
<dbReference type="Proteomes" id="UP000092460">
    <property type="component" value="Unassembled WGS sequence"/>
</dbReference>
<dbReference type="STRING" id="67801.A0A1B0BIE2"/>
<dbReference type="PANTHER" id="PTHR10373">
    <property type="entry name" value="TRANSCRIPTION FACTOR 7 FAMILY MEMBER"/>
    <property type="match status" value="1"/>
</dbReference>
<proteinExistence type="predicted"/>
<dbReference type="GO" id="GO:1990907">
    <property type="term" value="C:beta-catenin-TCF complex"/>
    <property type="evidence" value="ECO:0007669"/>
    <property type="project" value="TreeGrafter"/>
</dbReference>
<protein>
    <submittedName>
        <fullName evidence="7">Uncharacterized protein</fullName>
    </submittedName>
</protein>
<dbReference type="GO" id="GO:0000981">
    <property type="term" value="F:DNA-binding transcription factor activity, RNA polymerase II-specific"/>
    <property type="evidence" value="ECO:0007669"/>
    <property type="project" value="TreeGrafter"/>
</dbReference>
<dbReference type="GO" id="GO:0060070">
    <property type="term" value="P:canonical Wnt signaling pathway"/>
    <property type="evidence" value="ECO:0007669"/>
    <property type="project" value="TreeGrafter"/>
</dbReference>
<comment type="subcellular location">
    <subcellularLocation>
        <location evidence="1">Nucleus</location>
    </subcellularLocation>
</comment>
<evidence type="ECO:0000256" key="2">
    <source>
        <dbReference type="ARBA" id="ARBA00023015"/>
    </source>
</evidence>
<evidence type="ECO:0000313" key="8">
    <source>
        <dbReference type="Proteomes" id="UP000092460"/>
    </source>
</evidence>
<dbReference type="GO" id="GO:0000785">
    <property type="term" value="C:chromatin"/>
    <property type="evidence" value="ECO:0007669"/>
    <property type="project" value="TreeGrafter"/>
</dbReference>
<keyword evidence="3" id="KW-0238">DNA-binding</keyword>
<dbReference type="AlphaFoldDB" id="A0A1B0BIE2"/>
<evidence type="ECO:0000256" key="5">
    <source>
        <dbReference type="ARBA" id="ARBA00023163"/>
    </source>
</evidence>
<dbReference type="GO" id="GO:0000978">
    <property type="term" value="F:RNA polymerase II cis-regulatory region sequence-specific DNA binding"/>
    <property type="evidence" value="ECO:0007669"/>
    <property type="project" value="TreeGrafter"/>
</dbReference>
<dbReference type="EMBL" id="JXJN01014931">
    <property type="status" value="NOT_ANNOTATED_CDS"/>
    <property type="molecule type" value="Genomic_DNA"/>
</dbReference>
<dbReference type="InterPro" id="IPR024940">
    <property type="entry name" value="TCF/LEF"/>
</dbReference>
<evidence type="ECO:0000313" key="7">
    <source>
        <dbReference type="EnsemblMetazoa" id="GPPI031146-PA"/>
    </source>
</evidence>
<reference evidence="8" key="1">
    <citation type="submission" date="2015-01" db="EMBL/GenBank/DDBJ databases">
        <authorList>
            <person name="Aksoy S."/>
            <person name="Warren W."/>
            <person name="Wilson R.K."/>
        </authorList>
    </citation>
    <scope>NUCLEOTIDE SEQUENCE [LARGE SCALE GENOMIC DNA]</scope>
    <source>
        <strain evidence="8">IAEA</strain>
    </source>
</reference>
<sequence length="139" mass="15591">MMKSVMQIFFVLLSSHACLYIISGLYTFPSTQYPYPMISPEMSQVASWHTPSVYSAASSFRGPYPSSIPMNTTLSSDFPFRFSPSLLPSVHTSPHHVLNTHPAIVTTAKQDCNNQESPSTNHRFSRQTNVRLLKLLPNL</sequence>
<keyword evidence="6" id="KW-0539">Nucleus</keyword>
<reference evidence="7" key="2">
    <citation type="submission" date="2020-05" db="UniProtKB">
        <authorList>
            <consortium name="EnsemblMetazoa"/>
        </authorList>
    </citation>
    <scope>IDENTIFICATION</scope>
    <source>
        <strain evidence="7">IAEA</strain>
    </source>
</reference>
<evidence type="ECO:0000256" key="4">
    <source>
        <dbReference type="ARBA" id="ARBA00023159"/>
    </source>
</evidence>
<dbReference type="PANTHER" id="PTHR10373:SF38">
    <property type="entry name" value="PROTEIN PANGOLIN, ISOFORM J"/>
    <property type="match status" value="1"/>
</dbReference>
<keyword evidence="5" id="KW-0804">Transcription</keyword>
<keyword evidence="4" id="KW-0010">Activator</keyword>
<accession>A0A1B0BIE2</accession>
<dbReference type="VEuPathDB" id="VectorBase:GPPI031146"/>
<keyword evidence="8" id="KW-1185">Reference proteome</keyword>